<sequence length="643" mass="71395">MKMVPRCGVPGLLRLLGALQLLLSLAAYHVCGQGELGAERSGQGAGAGLTEALLMSLMRELTAGPYEPPDHGLPLPQYDFVVVGAGTAGCAMAARLSEVPGWSVLLVEAGSREHFAMDIPIVANMLQFSNVNWKYRTQPSKTACLGMSGRRCNYPRGKVMGGSSVLNYMIYNRGHPEDYNNWERMGCEGWGFKDVLPYFKKLENMLDPELRGDHTWHNDNGPVSVSHLPWHTPLGRAFIDAYKETGYPEVDYNGAQQLGVSALQVTMQNGSRWSSNRAYLSRLRRRRGAGTLHVLKDTMVTKVLVEDGEAQGVELVRAGRRYTVRVRREVIVSAGAINSPQLLMLSGIGPREHLQDVGIPVVADLPVGYNLMDHVSAGAVIFTVNDTVSIRTDRITSSVKDLAEYFSHRSGPLSIPGGCEALAFLALDGNKQGWPDLEMLFVSGSITSDVTFQDGFGLDRKLYKQVFGGVEQMDSWMPLPMLMRPKSKGRVMLRDRNPLRKPLIYHNYFEYPEDLDTLVDGVLEAVRLSRTRAFQRFASRLHDEPVPACKQHAFGSRDYWRCHIRHFPFTIYHQSGTCRMGRKGDPLAVLDPRLRVQGVRRLRVVDASVMPMIPAAHTNVPTYMIAEKAADMIKQDNGALARG</sequence>
<reference evidence="6" key="1">
    <citation type="submission" date="2021-07" db="EMBL/GenBank/DDBJ databases">
        <authorList>
            <person name="Catto M.A."/>
            <person name="Jacobson A."/>
            <person name="Kennedy G."/>
            <person name="Labadie P."/>
            <person name="Hunt B.G."/>
            <person name="Srinivasan R."/>
        </authorList>
    </citation>
    <scope>NUCLEOTIDE SEQUENCE</scope>
    <source>
        <strain evidence="6">PL_HMW_Pooled</strain>
        <tissue evidence="6">Head</tissue>
    </source>
</reference>
<keyword evidence="3" id="KW-0285">Flavoprotein</keyword>
<dbReference type="PROSITE" id="PS00624">
    <property type="entry name" value="GMC_OXRED_2"/>
    <property type="match status" value="1"/>
</dbReference>
<dbReference type="InterPro" id="IPR000172">
    <property type="entry name" value="GMC_OxRdtase_N"/>
</dbReference>
<keyword evidence="7" id="KW-1185">Reference proteome</keyword>
<dbReference type="Pfam" id="PF05199">
    <property type="entry name" value="GMC_oxred_C"/>
    <property type="match status" value="1"/>
</dbReference>
<dbReference type="EMBL" id="JAHWGI010000100">
    <property type="protein sequence ID" value="KAK3909422.1"/>
    <property type="molecule type" value="Genomic_DNA"/>
</dbReference>
<comment type="similarity">
    <text evidence="1">Belongs to the GMC oxidoreductase family.</text>
</comment>
<dbReference type="PIRSF" id="PIRSF000137">
    <property type="entry name" value="Alcohol_oxidase"/>
    <property type="match status" value="1"/>
</dbReference>
<organism evidence="6 7">
    <name type="scientific">Frankliniella fusca</name>
    <dbReference type="NCBI Taxonomy" id="407009"/>
    <lineage>
        <taxon>Eukaryota</taxon>
        <taxon>Metazoa</taxon>
        <taxon>Ecdysozoa</taxon>
        <taxon>Arthropoda</taxon>
        <taxon>Hexapoda</taxon>
        <taxon>Insecta</taxon>
        <taxon>Pterygota</taxon>
        <taxon>Neoptera</taxon>
        <taxon>Paraneoptera</taxon>
        <taxon>Thysanoptera</taxon>
        <taxon>Terebrantia</taxon>
        <taxon>Thripoidea</taxon>
        <taxon>Thripidae</taxon>
        <taxon>Frankliniella</taxon>
    </lineage>
</organism>
<feature type="signal peptide" evidence="4">
    <location>
        <begin position="1"/>
        <end position="27"/>
    </location>
</feature>
<evidence type="ECO:0000313" key="7">
    <source>
        <dbReference type="Proteomes" id="UP001219518"/>
    </source>
</evidence>
<accession>A0AAE1GUX1</accession>
<evidence type="ECO:0000256" key="3">
    <source>
        <dbReference type="PIRSR" id="PIRSR000137-2"/>
    </source>
</evidence>
<feature type="binding site" evidence="3">
    <location>
        <position position="300"/>
    </location>
    <ligand>
        <name>FAD</name>
        <dbReference type="ChEBI" id="CHEBI:57692"/>
    </ligand>
</feature>
<feature type="domain" description="Glucose-methanol-choline oxidoreductase N-terminal" evidence="5">
    <location>
        <begin position="335"/>
        <end position="349"/>
    </location>
</feature>
<feature type="active site" description="Proton donor" evidence="2">
    <location>
        <position position="573"/>
    </location>
</feature>
<dbReference type="Pfam" id="PF00732">
    <property type="entry name" value="GMC_oxred_N"/>
    <property type="match status" value="1"/>
</dbReference>
<protein>
    <submittedName>
        <fullName evidence="6">Glucose dehydrogenase [FAD, quinone]</fullName>
    </submittedName>
</protein>
<name>A0AAE1GUX1_9NEOP</name>
<evidence type="ECO:0000259" key="5">
    <source>
        <dbReference type="PROSITE" id="PS00624"/>
    </source>
</evidence>
<keyword evidence="4" id="KW-0732">Signal</keyword>
<proteinExistence type="inferred from homology"/>
<comment type="caution">
    <text evidence="6">The sequence shown here is derived from an EMBL/GenBank/DDBJ whole genome shotgun (WGS) entry which is preliminary data.</text>
</comment>
<evidence type="ECO:0000256" key="1">
    <source>
        <dbReference type="ARBA" id="ARBA00010790"/>
    </source>
</evidence>
<dbReference type="PANTHER" id="PTHR11552">
    <property type="entry name" value="GLUCOSE-METHANOL-CHOLINE GMC OXIDOREDUCTASE"/>
    <property type="match status" value="1"/>
</dbReference>
<dbReference type="AlphaFoldDB" id="A0AAE1GUX1"/>
<comment type="cofactor">
    <cofactor evidence="3">
        <name>FAD</name>
        <dbReference type="ChEBI" id="CHEBI:57692"/>
    </cofactor>
</comment>
<feature type="active site" description="Proton acceptor" evidence="2">
    <location>
        <position position="617"/>
    </location>
</feature>
<dbReference type="PANTHER" id="PTHR11552:SF158">
    <property type="entry name" value="GH23626P-RELATED"/>
    <property type="match status" value="1"/>
</dbReference>
<evidence type="ECO:0000256" key="4">
    <source>
        <dbReference type="SAM" id="SignalP"/>
    </source>
</evidence>
<feature type="binding site" evidence="3">
    <location>
        <position position="159"/>
    </location>
    <ligand>
        <name>FAD</name>
        <dbReference type="ChEBI" id="CHEBI:57692"/>
    </ligand>
</feature>
<dbReference type="InterPro" id="IPR007867">
    <property type="entry name" value="GMC_OxRtase_C"/>
</dbReference>
<dbReference type="InterPro" id="IPR036188">
    <property type="entry name" value="FAD/NAD-bd_sf"/>
</dbReference>
<dbReference type="GO" id="GO:0050660">
    <property type="term" value="F:flavin adenine dinucleotide binding"/>
    <property type="evidence" value="ECO:0007669"/>
    <property type="project" value="InterPro"/>
</dbReference>
<keyword evidence="3" id="KW-0274">FAD</keyword>
<feature type="chain" id="PRO_5041953696" evidence="4">
    <location>
        <begin position="28"/>
        <end position="643"/>
    </location>
</feature>
<gene>
    <name evidence="6" type="ORF">KUF71_019477</name>
</gene>
<evidence type="ECO:0000256" key="2">
    <source>
        <dbReference type="PIRSR" id="PIRSR000137-1"/>
    </source>
</evidence>
<dbReference type="GO" id="GO:0016614">
    <property type="term" value="F:oxidoreductase activity, acting on CH-OH group of donors"/>
    <property type="evidence" value="ECO:0007669"/>
    <property type="project" value="InterPro"/>
</dbReference>
<dbReference type="Gene3D" id="3.50.50.60">
    <property type="entry name" value="FAD/NAD(P)-binding domain"/>
    <property type="match status" value="1"/>
</dbReference>
<reference evidence="6" key="2">
    <citation type="journal article" date="2023" name="BMC Genomics">
        <title>Pest status, molecular evolution, and epigenetic factors derived from the genome assembly of Frankliniella fusca, a thysanopteran phytovirus vector.</title>
        <authorList>
            <person name="Catto M.A."/>
            <person name="Labadie P.E."/>
            <person name="Jacobson A.L."/>
            <person name="Kennedy G.G."/>
            <person name="Srinivasan R."/>
            <person name="Hunt B.G."/>
        </authorList>
    </citation>
    <scope>NUCLEOTIDE SEQUENCE</scope>
    <source>
        <strain evidence="6">PL_HMW_Pooled</strain>
    </source>
</reference>
<dbReference type="SUPFAM" id="SSF54373">
    <property type="entry name" value="FAD-linked reductases, C-terminal domain"/>
    <property type="match status" value="1"/>
</dbReference>
<dbReference type="SUPFAM" id="SSF51905">
    <property type="entry name" value="FAD/NAD(P)-binding domain"/>
    <property type="match status" value="1"/>
</dbReference>
<dbReference type="Proteomes" id="UP001219518">
    <property type="component" value="Unassembled WGS sequence"/>
</dbReference>
<dbReference type="InterPro" id="IPR012132">
    <property type="entry name" value="GMC_OxRdtase"/>
</dbReference>
<dbReference type="Gene3D" id="3.30.560.10">
    <property type="entry name" value="Glucose Oxidase, domain 3"/>
    <property type="match status" value="1"/>
</dbReference>
<evidence type="ECO:0000313" key="6">
    <source>
        <dbReference type="EMBL" id="KAK3909422.1"/>
    </source>
</evidence>